<keyword evidence="1" id="KW-0677">Repeat</keyword>
<accession>A0A3B0ZLR3</accession>
<dbReference type="InterPro" id="IPR029062">
    <property type="entry name" value="Class_I_gatase-like"/>
</dbReference>
<reference evidence="3" key="1">
    <citation type="submission" date="2018-06" db="EMBL/GenBank/DDBJ databases">
        <authorList>
            <person name="Zhirakovskaya E."/>
        </authorList>
    </citation>
    <scope>NUCLEOTIDE SEQUENCE</scope>
</reference>
<dbReference type="Pfam" id="PF01965">
    <property type="entry name" value="DJ-1_PfpI"/>
    <property type="match status" value="1"/>
</dbReference>
<gene>
    <name evidence="3" type="ORF">MNBD_GAMMA23-2432</name>
</gene>
<dbReference type="PANTHER" id="PTHR48094:SF12">
    <property type="entry name" value="PARKINSON DISEASE PROTEIN 7 HOMOLOG"/>
    <property type="match status" value="1"/>
</dbReference>
<dbReference type="AlphaFoldDB" id="A0A3B0ZLR3"/>
<dbReference type="InterPro" id="IPR002818">
    <property type="entry name" value="DJ-1/PfpI"/>
</dbReference>
<protein>
    <submittedName>
        <fullName evidence="3">DJ-1/YajL/PfpI superfamily, includes chaperone protein YajL (Former ThiJ), parkinsonism-associated protein DJ-1, peptidases PfpI, Hsp31</fullName>
    </submittedName>
</protein>
<dbReference type="GO" id="GO:0005737">
    <property type="term" value="C:cytoplasm"/>
    <property type="evidence" value="ECO:0007669"/>
    <property type="project" value="TreeGrafter"/>
</dbReference>
<organism evidence="3">
    <name type="scientific">hydrothermal vent metagenome</name>
    <dbReference type="NCBI Taxonomy" id="652676"/>
    <lineage>
        <taxon>unclassified sequences</taxon>
        <taxon>metagenomes</taxon>
        <taxon>ecological metagenomes</taxon>
    </lineage>
</organism>
<sequence>MASPVESKQKQLKVLVPLAQGCEELEAVTITDLLTRAGITVVTASLDEKPVQASRGMVLIADTVIDNVMDEIFDAIVLPGGLPGADHLQNDKRVQTKLKSMAADNKIIAAICAAPKALAAAGLLDGKAMTSYPGALEQCKIQNMNYKEQSVVVDGNIITSRGPGTAMDFALSLIEKLLGKEKRSEVELPLMRV</sequence>
<dbReference type="InterPro" id="IPR006287">
    <property type="entry name" value="DJ-1"/>
</dbReference>
<dbReference type="InterPro" id="IPR050325">
    <property type="entry name" value="Prot/Nucl_acid_deglycase"/>
</dbReference>
<dbReference type="SUPFAM" id="SSF52317">
    <property type="entry name" value="Class I glutamine amidotransferase-like"/>
    <property type="match status" value="1"/>
</dbReference>
<proteinExistence type="predicted"/>
<feature type="domain" description="DJ-1/PfpI" evidence="2">
    <location>
        <begin position="13"/>
        <end position="175"/>
    </location>
</feature>
<evidence type="ECO:0000313" key="3">
    <source>
        <dbReference type="EMBL" id="VAW92591.1"/>
    </source>
</evidence>
<evidence type="ECO:0000259" key="2">
    <source>
        <dbReference type="Pfam" id="PF01965"/>
    </source>
</evidence>
<dbReference type="EMBL" id="UOFT01000027">
    <property type="protein sequence ID" value="VAW92591.1"/>
    <property type="molecule type" value="Genomic_DNA"/>
</dbReference>
<dbReference type="Gene3D" id="3.40.50.880">
    <property type="match status" value="1"/>
</dbReference>
<name>A0A3B0ZLR3_9ZZZZ</name>
<evidence type="ECO:0000256" key="1">
    <source>
        <dbReference type="ARBA" id="ARBA00022737"/>
    </source>
</evidence>
<dbReference type="CDD" id="cd03135">
    <property type="entry name" value="GATase1_DJ-1"/>
    <property type="match status" value="1"/>
</dbReference>
<dbReference type="NCBIfam" id="TIGR01383">
    <property type="entry name" value="not_thiJ"/>
    <property type="match status" value="1"/>
</dbReference>
<dbReference type="PANTHER" id="PTHR48094">
    <property type="entry name" value="PROTEIN/NUCLEIC ACID DEGLYCASE DJ-1-RELATED"/>
    <property type="match status" value="1"/>
</dbReference>
<dbReference type="FunFam" id="3.40.50.880:FF:000015">
    <property type="entry name" value="Protein DJ-1 homolog C"/>
    <property type="match status" value="1"/>
</dbReference>